<dbReference type="SUPFAM" id="SSF52540">
    <property type="entry name" value="P-loop containing nucleoside triphosphate hydrolases"/>
    <property type="match status" value="2"/>
</dbReference>
<gene>
    <name evidence="4" type="ORF">FGO68_gene1372</name>
</gene>
<feature type="domain" description="CHAT" evidence="3">
    <location>
        <begin position="68"/>
        <end position="248"/>
    </location>
</feature>
<dbReference type="InterPro" id="IPR027417">
    <property type="entry name" value="P-loop_NTPase"/>
</dbReference>
<sequence length="2087" mass="243068">MEENFQLKQALLYNERDDPYFNISQRQLLNQTILGKSTSMLVEKKKLDIAFLYSDPLIYINKEKRREAYPQIIDAEGEFGRLRRFLEQKVKDRVLSIKREPANKDTLEEIIKQHPTILHIYCHGNVKQDPDTKKDLYYLELEDTGRRGMVKQYDEANLNHLLSFQKSLNQQSFIKLVFVSACHSEIIGQQFKRAGVPIVIAVNQHTQVADDVAREFSQQFYQMLLQGKSPNEAFKWAKGRVKHMDGIDLRYKFSCCCHHSHTKDCKWESHKKNKLMNNQQLACKIHHPICGCENKWIGKHKESCSFYQKFHEAIQSGKMIFPSSSSSHPQVTLCCCKEEITHDETQKFMFIERRFEDFNPAIMASEDLTEEEKARYILSEREKMFKIQLEADMRLLDDPIFEEKTEEFSQLQRPELIKVKDNIEQLTNLPCSNDPLKYFGRTLIVQEIVAHLHYDHKPNLIQIYGFSGSGKSAIAIHAAKYSFDRRNFPDGAYYIDFINKQYDYQFVETIAECLRLELHCSENIIGSPRNSLQELIVSVNKYKILLLLDNCRKFLSENKKYFNEALKILSENTPNMKIIVVTDNEDQIMHQSIWRKGIPELTKQEAMALFWHIVKDKENVHVDFKIKFRSLDSLCELFYFKESQNWCKSYNTQTIINIAMMIENGEKLSKIEECFSARLREKEQAGQIEEAHIDVNGIKRDEALLLTTKMKLIEVSALYDKEIDLLFLLCQYPAGLLYSDIEKLCNLAEFVPQKWKKFLGYISNEDKVKREYSGSQSNSKEATINQALAFVDVTYISELDEFHYQVNSNYVDYINGSFIANQQKQGQLLLIALKHLAQLSCRLVIDISKQRSEQLDISMVGSHINHGVWSLMQHISSDDAFAYGSKLDKPDLRQKYHQANFMNLINLKLLQRLFLKDNLAKNLQFIYEICINTNTILLMMERLHDVDLMLLKALEIAKNFKENYLLARLKLLEVYRSIKQGKQYSLIKKRIDKCEKIFLGLDMLDGVAEVKILDALALIQSIEQRQYEHLPKKQLNIGHQSYQTRTMSRLASSIKQDSPNVFLDKEPSMNYISKLNNDMSRVQGLFGQALDHFDQLNKETGAFQYGKAKACYLLAKFCIEKQLDFQLEIDRNALFDILQPCISLYNQLGIKNMEAKSLLLISQHYLDCQELKNAKENIEKALKIFESANEIECTNKCTLLLNEILDKFRYESNNCFIFAKAFPIVEKVDDSNIKMVGTLTKYLSNFRQKVINGIKERNKVINVRFDQLNLEMLDYVKNNSCRVLHISSDVYRKDSLCIEGENGLVEYINLEDLRNILQPQSKVLQVDVVVLAIPDSEEIAKVFIELGVPYVVAFEFNENADENLYMMNVKTIPLVYNAIYEFCQQFYLSIIEEKTIKEAFDSAANAQNSLWKEENRKRNCNLDDWQKEQSKYDTEEPDHCAILLSAKDFDNIQRFKLYDKTSLVKPRLNEGEPIDSSRQRGRTNLGKYRSMYPMTGRQVEQYRLMVQLKNPNIKILNLHGMSGIGKTRFLVESAYFLHSRSEFQDGVFIVEMKDVRTIEQLKIKLKIEETIIKEDIISEFQNKKTLFIFDNINNILKNNRAQFDSYLQTLLRNCTNLKVILTSKQRIKRGELLEDIFKYNIQLGLLDRIEAADLILSTVLQTRNLSCKELGISEEFQIHQQLQQSIVVDQCQGIPKYLIILAEKLKTNLLYDEQVFKCIQIPKDQIIKARQLKIKQDQGNEKDQNCNKSKKEKKADKMNNNYDTGQLKRQSSIRTNKSKAIESLKRINDSQEGIPDQFALLQNSQNKSFISNKRENKHKSFICETIDEITDEYIHESQFQLNSRKNKKKKSEQKMKLNVDKQIQEMGQYLSFDSKLGPNGPHQNQLKAQLLKNGAGENIQLVRESNENYQNEGTQQYETNRKISCQDSDMSQAANKSLGQILHNQKRNNYTQVQQIRQEQDLIDQRSQQEHSPIKKIYRYKLSKVKEMQLASEQSIASNKLEGSFVLEEEKGNLSKSFSKPSSSINLQKAESVPQLNNSYSKLPTLKAQQKSAKIIKFEERQWIYTHFKKQKESSSSVSNDSDENPE</sequence>
<feature type="region of interest" description="Disordered" evidence="2">
    <location>
        <begin position="1738"/>
        <end position="1774"/>
    </location>
</feature>
<evidence type="ECO:0000313" key="5">
    <source>
        <dbReference type="Proteomes" id="UP000785679"/>
    </source>
</evidence>
<name>A0A8J8TAZ6_HALGN</name>
<comment type="caution">
    <text evidence="4">The sequence shown here is derived from an EMBL/GenBank/DDBJ whole genome shotgun (WGS) entry which is preliminary data.</text>
</comment>
<organism evidence="4 5">
    <name type="scientific">Halteria grandinella</name>
    <dbReference type="NCBI Taxonomy" id="5974"/>
    <lineage>
        <taxon>Eukaryota</taxon>
        <taxon>Sar</taxon>
        <taxon>Alveolata</taxon>
        <taxon>Ciliophora</taxon>
        <taxon>Intramacronucleata</taxon>
        <taxon>Spirotrichea</taxon>
        <taxon>Stichotrichia</taxon>
        <taxon>Sporadotrichida</taxon>
        <taxon>Halteriidae</taxon>
        <taxon>Halteria</taxon>
    </lineage>
</organism>
<dbReference type="Gene3D" id="3.40.50.300">
    <property type="entry name" value="P-loop containing nucleotide triphosphate hydrolases"/>
    <property type="match status" value="2"/>
</dbReference>
<proteinExistence type="predicted"/>
<feature type="compositionally biased region" description="Polar residues" evidence="2">
    <location>
        <begin position="1758"/>
        <end position="1774"/>
    </location>
</feature>
<dbReference type="Proteomes" id="UP000785679">
    <property type="component" value="Unassembled WGS sequence"/>
</dbReference>
<dbReference type="InterPro" id="IPR024983">
    <property type="entry name" value="CHAT_dom"/>
</dbReference>
<evidence type="ECO:0000259" key="3">
    <source>
        <dbReference type="Pfam" id="PF12770"/>
    </source>
</evidence>
<dbReference type="Pfam" id="PF12770">
    <property type="entry name" value="CHAT"/>
    <property type="match status" value="1"/>
</dbReference>
<dbReference type="GO" id="GO:0043531">
    <property type="term" value="F:ADP binding"/>
    <property type="evidence" value="ECO:0007669"/>
    <property type="project" value="InterPro"/>
</dbReference>
<accession>A0A8J8TAZ6</accession>
<evidence type="ECO:0000313" key="4">
    <source>
        <dbReference type="EMBL" id="TNV87843.1"/>
    </source>
</evidence>
<protein>
    <recommendedName>
        <fullName evidence="3">CHAT domain-containing protein</fullName>
    </recommendedName>
</protein>
<evidence type="ECO:0000256" key="2">
    <source>
        <dbReference type="SAM" id="MobiDB-lite"/>
    </source>
</evidence>
<dbReference type="OrthoDB" id="313400at2759"/>
<reference evidence="4" key="1">
    <citation type="submission" date="2019-06" db="EMBL/GenBank/DDBJ databases">
        <authorList>
            <person name="Zheng W."/>
        </authorList>
    </citation>
    <scope>NUCLEOTIDE SEQUENCE</scope>
    <source>
        <strain evidence="4">QDHG01</strain>
    </source>
</reference>
<keyword evidence="1" id="KW-0175">Coiled coil</keyword>
<keyword evidence="5" id="KW-1185">Reference proteome</keyword>
<evidence type="ECO:0000256" key="1">
    <source>
        <dbReference type="SAM" id="Coils"/>
    </source>
</evidence>
<dbReference type="EMBL" id="RRYP01000200">
    <property type="protein sequence ID" value="TNV87843.1"/>
    <property type="molecule type" value="Genomic_DNA"/>
</dbReference>
<feature type="coiled-coil region" evidence="1">
    <location>
        <begin position="1161"/>
        <end position="1191"/>
    </location>
</feature>
<dbReference type="PRINTS" id="PR00364">
    <property type="entry name" value="DISEASERSIST"/>
</dbReference>